<proteinExistence type="predicted"/>
<evidence type="ECO:0000313" key="3">
    <source>
        <dbReference type="Proteomes" id="UP000256964"/>
    </source>
</evidence>
<evidence type="ECO:0000313" key="2">
    <source>
        <dbReference type="EMBL" id="RDX52695.1"/>
    </source>
</evidence>
<keyword evidence="3" id="KW-1185">Reference proteome</keyword>
<name>A0A371DJI3_9APHY</name>
<reference evidence="2 3" key="1">
    <citation type="journal article" date="2018" name="Biotechnol. Biofuels">
        <title>Integrative visual omics of the white-rot fungus Polyporus brumalis exposes the biotechnological potential of its oxidative enzymes for delignifying raw plant biomass.</title>
        <authorList>
            <person name="Miyauchi S."/>
            <person name="Rancon A."/>
            <person name="Drula E."/>
            <person name="Hage H."/>
            <person name="Chaduli D."/>
            <person name="Favel A."/>
            <person name="Grisel S."/>
            <person name="Henrissat B."/>
            <person name="Herpoel-Gimbert I."/>
            <person name="Ruiz-Duenas F.J."/>
            <person name="Chevret D."/>
            <person name="Hainaut M."/>
            <person name="Lin J."/>
            <person name="Wang M."/>
            <person name="Pangilinan J."/>
            <person name="Lipzen A."/>
            <person name="Lesage-Meessen L."/>
            <person name="Navarro D."/>
            <person name="Riley R."/>
            <person name="Grigoriev I.V."/>
            <person name="Zhou S."/>
            <person name="Raouche S."/>
            <person name="Rosso M.N."/>
        </authorList>
    </citation>
    <scope>NUCLEOTIDE SEQUENCE [LARGE SCALE GENOMIC DNA]</scope>
    <source>
        <strain evidence="2 3">BRFM 1820</strain>
    </source>
</reference>
<evidence type="ECO:0000256" key="1">
    <source>
        <dbReference type="SAM" id="MobiDB-lite"/>
    </source>
</evidence>
<accession>A0A371DJI3</accession>
<dbReference type="EMBL" id="KZ857389">
    <property type="protein sequence ID" value="RDX52695.1"/>
    <property type="molecule type" value="Genomic_DNA"/>
</dbReference>
<gene>
    <name evidence="2" type="ORF">OH76DRAFT_120086</name>
</gene>
<feature type="region of interest" description="Disordered" evidence="1">
    <location>
        <begin position="1"/>
        <end position="36"/>
    </location>
</feature>
<dbReference type="Proteomes" id="UP000256964">
    <property type="component" value="Unassembled WGS sequence"/>
</dbReference>
<dbReference type="AlphaFoldDB" id="A0A371DJI3"/>
<organism evidence="2 3">
    <name type="scientific">Lentinus brumalis</name>
    <dbReference type="NCBI Taxonomy" id="2498619"/>
    <lineage>
        <taxon>Eukaryota</taxon>
        <taxon>Fungi</taxon>
        <taxon>Dikarya</taxon>
        <taxon>Basidiomycota</taxon>
        <taxon>Agaricomycotina</taxon>
        <taxon>Agaricomycetes</taxon>
        <taxon>Polyporales</taxon>
        <taxon>Polyporaceae</taxon>
        <taxon>Lentinus</taxon>
    </lineage>
</organism>
<protein>
    <submittedName>
        <fullName evidence="2">Uncharacterized protein</fullName>
    </submittedName>
</protein>
<sequence>MDESLWPKPEAEPGGRSRGPGKLRRVTSGSHALLGSRAARIRQDLPEPPRTSQSRILSSKTLHNACLLSIADLPPPRSLPTVSTHPRVYHPGYPELTNPLQRAIFRGSERRLFATRKDNLSLVSLMLGTTHRNRASSYMHDSHDCVSGLQWL</sequence>